<dbReference type="Proteomes" id="UP000218767">
    <property type="component" value="Unassembled WGS sequence"/>
</dbReference>
<protein>
    <submittedName>
        <fullName evidence="2">Uncharacterized protein</fullName>
    </submittedName>
</protein>
<evidence type="ECO:0000256" key="1">
    <source>
        <dbReference type="SAM" id="Phobius"/>
    </source>
</evidence>
<dbReference type="AlphaFoldDB" id="A0A2A4WX98"/>
<keyword evidence="1" id="KW-1133">Transmembrane helix</keyword>
<organism evidence="2 3">
    <name type="scientific">SAR86 cluster bacterium</name>
    <dbReference type="NCBI Taxonomy" id="2030880"/>
    <lineage>
        <taxon>Bacteria</taxon>
        <taxon>Pseudomonadati</taxon>
        <taxon>Pseudomonadota</taxon>
        <taxon>Gammaproteobacteria</taxon>
        <taxon>SAR86 cluster</taxon>
    </lineage>
</organism>
<evidence type="ECO:0000313" key="2">
    <source>
        <dbReference type="EMBL" id="PCI74455.1"/>
    </source>
</evidence>
<keyword evidence="1" id="KW-0472">Membrane</keyword>
<gene>
    <name evidence="2" type="ORF">COB20_15210</name>
</gene>
<reference evidence="3" key="1">
    <citation type="submission" date="2017-08" db="EMBL/GenBank/DDBJ databases">
        <title>A dynamic microbial community with high functional redundancy inhabits the cold, oxic subseafloor aquifer.</title>
        <authorList>
            <person name="Tully B.J."/>
            <person name="Wheat C.G."/>
            <person name="Glazer B.T."/>
            <person name="Huber J.A."/>
        </authorList>
    </citation>
    <scope>NUCLEOTIDE SEQUENCE [LARGE SCALE GENOMIC DNA]</scope>
</reference>
<feature type="transmembrane region" description="Helical" evidence="1">
    <location>
        <begin position="9"/>
        <end position="26"/>
    </location>
</feature>
<comment type="caution">
    <text evidence="2">The sequence shown here is derived from an EMBL/GenBank/DDBJ whole genome shotgun (WGS) entry which is preliminary data.</text>
</comment>
<sequence length="95" mass="10787">MTLKIAKRAILVMISLSVGIAILSIFIDRDYVGAMVGISSASIFYFVHRNPKLMMAKNWDEFGEHADNARDQKYVWGFPAYQAVMLAAILYIWLV</sequence>
<name>A0A2A4WX98_9GAMM</name>
<evidence type="ECO:0000313" key="3">
    <source>
        <dbReference type="Proteomes" id="UP000218767"/>
    </source>
</evidence>
<dbReference type="EMBL" id="NVUL01000103">
    <property type="protein sequence ID" value="PCI74455.1"/>
    <property type="molecule type" value="Genomic_DNA"/>
</dbReference>
<feature type="transmembrane region" description="Helical" evidence="1">
    <location>
        <begin position="32"/>
        <end position="48"/>
    </location>
</feature>
<keyword evidence="1" id="KW-0812">Transmembrane</keyword>
<accession>A0A2A4WX98</accession>
<proteinExistence type="predicted"/>
<feature type="transmembrane region" description="Helical" evidence="1">
    <location>
        <begin position="74"/>
        <end position="94"/>
    </location>
</feature>